<accession>A0AAD5S9Q7</accession>
<evidence type="ECO:0000256" key="1">
    <source>
        <dbReference type="SAM" id="MobiDB-lite"/>
    </source>
</evidence>
<reference evidence="2" key="1">
    <citation type="submission" date="2020-05" db="EMBL/GenBank/DDBJ databases">
        <title>Phylogenomic resolution of chytrid fungi.</title>
        <authorList>
            <person name="Stajich J.E."/>
            <person name="Amses K."/>
            <person name="Simmons R."/>
            <person name="Seto K."/>
            <person name="Myers J."/>
            <person name="Bonds A."/>
            <person name="Quandt C.A."/>
            <person name="Barry K."/>
            <person name="Liu P."/>
            <person name="Grigoriev I."/>
            <person name="Longcore J.E."/>
            <person name="James T.Y."/>
        </authorList>
    </citation>
    <scope>NUCLEOTIDE SEQUENCE</scope>
    <source>
        <strain evidence="2">JEL0318</strain>
    </source>
</reference>
<dbReference type="EMBL" id="JADGJD010000560">
    <property type="protein sequence ID" value="KAJ3050046.1"/>
    <property type="molecule type" value="Genomic_DNA"/>
</dbReference>
<feature type="region of interest" description="Disordered" evidence="1">
    <location>
        <begin position="1135"/>
        <end position="1156"/>
    </location>
</feature>
<gene>
    <name evidence="2" type="ORF">HK097_008976</name>
</gene>
<sequence>MPRKYQYETIEGKKLRVGSRNHRAALRRMEQSQAAYDVPTEAEQKKRDRNARQRANYARKRAPQSIEDLDERAEQIVSEYFDNPEPAPPVQATEEVQDDRWNPIREKVAELNLDPRKVYHYELSLQADVAVVLKDGSFIATNKTQRIETEYDFGRNVRGSDVLNHILDFCIHWAGDGYTMWDLEDVQIQVTEATNSSVTTQKALLREQLRQRRRDVGAPILAVDGVNQNQTEDGTCGIALAKSCGITQKTLTGMWAMAEEGVSIMDIQAIADREGRTHVVVGVDGKVLYKKTARNWTAKDKAGDGGYECNGCGFRRQVDEVNRFSLEFDLVCWNYWASDWKDLTTSGNRRHRKSLCYYAVGKHFYPIVDDSMRQRLGNHASDTVDICSDCGEETPFNIDKDFCDACRGELDTSRQFIASRKKVISTHNPMRMLDLFQMPCQALDSVSVDEALAMAERSSVSPHAPVAVVLKEQPLEDLICALHREKIVLVPSDGVRVAKLSIVTAGGETQRRVGVSKFRIGKHLTFHYNPHFEHVKNACKVLNIPYNGQTPMLLLMDLFLYTFPEATSTTNTWTEDWFPNTHLALNQVFQKLDRYSAEDVTAYDCVRSYENNCRSKMLPWAIFHSADYPTPYDPVGNPIEQLRPGIYYVQFEGSIQPLWFQKLAIQFPDGYYYQEILRFIHRASVRFEIVEQMLAQTTLPADAMQKIFSRVYAAFPDEIAKSTCREFIGFLNKRMHRIYKAAYSPEISDLNHSFLCRGPVQAVGSSGLHRGMTYDDYEKPETYVPLYQQAIEQGWINTIQLALCIAPERWVMMKTDEIVVEKGAVFDERAAEELVVKYRVEEITPQKENQLLKFTQFQHTYARPSWKSISSQPDVFTWKFVPPEMWEFKDDSPGWDVPSLLINGPGGTGKTRGTKRFIATLASGAVLVTASTHKAALIVGGKTVHSALYFDSRTAAFLVNMRKEELIHVRYIVIDEAGMLPWYVIRSLVTFKRNNPRLRFIIIMDPTQLPPVEHRIRHMKYDMTENPLMMELCDHNRIHLTVNHRNKDLVRLYDLLANGEDVTLHVGKEVDTDFHIVFDNWRRRLLGQKVAEKLSRKGNRKRHILRGRDRDGVGKELLLFEGVRLYTTMTVQGAAEKGETDAKNEKRGGVSPTTSNVHKYVNQEDFRVMSIDDKYVKLHSLTRKAPKHIIKVEKDRVFRDFEYAYARTMYGVQGVTLEEPYTIHRWEHLQPSDRNVPIGRARETSYINICPGCDVCTAANKDVVDEEALNKEFASGTLKEKQELSLVIINRILRGHCTDEFTQLHTCMCREQLAEHLNIQDGITKGWVIEHSKARATFTEEDIGSVNHYQNLQIVPKIVNELKGTVEIRFYEW</sequence>
<evidence type="ECO:0000313" key="2">
    <source>
        <dbReference type="EMBL" id="KAJ3050046.1"/>
    </source>
</evidence>
<feature type="region of interest" description="Disordered" evidence="1">
    <location>
        <begin position="28"/>
        <end position="65"/>
    </location>
</feature>
<proteinExistence type="predicted"/>
<name>A0AAD5S9Q7_9FUNG</name>
<protein>
    <submittedName>
        <fullName evidence="2">Uncharacterized protein</fullName>
    </submittedName>
</protein>
<dbReference type="Pfam" id="PF13245">
    <property type="entry name" value="AAA_19"/>
    <property type="match status" value="1"/>
</dbReference>
<feature type="compositionally biased region" description="Basic and acidic residues" evidence="1">
    <location>
        <begin position="1136"/>
        <end position="1148"/>
    </location>
</feature>
<evidence type="ECO:0000313" key="3">
    <source>
        <dbReference type="Proteomes" id="UP001212841"/>
    </source>
</evidence>
<dbReference type="SUPFAM" id="SSF52540">
    <property type="entry name" value="P-loop containing nucleoside triphosphate hydrolases"/>
    <property type="match status" value="1"/>
</dbReference>
<comment type="caution">
    <text evidence="2">The sequence shown here is derived from an EMBL/GenBank/DDBJ whole genome shotgun (WGS) entry which is preliminary data.</text>
</comment>
<keyword evidence="3" id="KW-1185">Reference proteome</keyword>
<dbReference type="Gene3D" id="3.40.50.300">
    <property type="entry name" value="P-loop containing nucleotide triphosphate hydrolases"/>
    <property type="match status" value="1"/>
</dbReference>
<organism evidence="2 3">
    <name type="scientific">Rhizophlyctis rosea</name>
    <dbReference type="NCBI Taxonomy" id="64517"/>
    <lineage>
        <taxon>Eukaryota</taxon>
        <taxon>Fungi</taxon>
        <taxon>Fungi incertae sedis</taxon>
        <taxon>Chytridiomycota</taxon>
        <taxon>Chytridiomycota incertae sedis</taxon>
        <taxon>Chytridiomycetes</taxon>
        <taxon>Rhizophlyctidales</taxon>
        <taxon>Rhizophlyctidaceae</taxon>
        <taxon>Rhizophlyctis</taxon>
    </lineage>
</organism>
<dbReference type="Proteomes" id="UP001212841">
    <property type="component" value="Unassembled WGS sequence"/>
</dbReference>
<dbReference type="InterPro" id="IPR027417">
    <property type="entry name" value="P-loop_NTPase"/>
</dbReference>